<keyword evidence="3" id="KW-1185">Reference proteome</keyword>
<proteinExistence type="predicted"/>
<evidence type="ECO:0000313" key="2">
    <source>
        <dbReference type="EMBL" id="SHN23533.1"/>
    </source>
</evidence>
<dbReference type="Proteomes" id="UP000184339">
    <property type="component" value="Unassembled WGS sequence"/>
</dbReference>
<organism evidence="2 3">
    <name type="scientific">Duganella sacchari</name>
    <dbReference type="NCBI Taxonomy" id="551987"/>
    <lineage>
        <taxon>Bacteria</taxon>
        <taxon>Pseudomonadati</taxon>
        <taxon>Pseudomonadota</taxon>
        <taxon>Betaproteobacteria</taxon>
        <taxon>Burkholderiales</taxon>
        <taxon>Oxalobacteraceae</taxon>
        <taxon>Telluria group</taxon>
        <taxon>Duganella</taxon>
    </lineage>
</organism>
<gene>
    <name evidence="2" type="ORF">SAMN05192549_10635</name>
</gene>
<protein>
    <submittedName>
        <fullName evidence="2">Uncharacterized protein</fullName>
    </submittedName>
</protein>
<dbReference type="EMBL" id="FRCX01000006">
    <property type="protein sequence ID" value="SHN23533.1"/>
    <property type="molecule type" value="Genomic_DNA"/>
</dbReference>
<keyword evidence="1" id="KW-0812">Transmembrane</keyword>
<keyword evidence="1" id="KW-1133">Transmembrane helix</keyword>
<evidence type="ECO:0000256" key="1">
    <source>
        <dbReference type="SAM" id="Phobius"/>
    </source>
</evidence>
<accession>A0A1M7Q0Q4</accession>
<dbReference type="AlphaFoldDB" id="A0A1M7Q0Q4"/>
<evidence type="ECO:0000313" key="3">
    <source>
        <dbReference type="Proteomes" id="UP000184339"/>
    </source>
</evidence>
<reference evidence="3" key="1">
    <citation type="submission" date="2016-11" db="EMBL/GenBank/DDBJ databases">
        <authorList>
            <person name="Varghese N."/>
            <person name="Submissions S."/>
        </authorList>
    </citation>
    <scope>NUCLEOTIDE SEQUENCE [LARGE SCALE GENOMIC DNA]</scope>
    <source>
        <strain evidence="3">Sac-22</strain>
    </source>
</reference>
<name>A0A1M7Q0Q4_9BURK</name>
<sequence>MPIKKIPTVSRRVHPAAITGAAMVLLGLAVTLTALLVRA</sequence>
<keyword evidence="1" id="KW-0472">Membrane</keyword>
<feature type="transmembrane region" description="Helical" evidence="1">
    <location>
        <begin position="16"/>
        <end position="37"/>
    </location>
</feature>